<evidence type="ECO:0000256" key="1">
    <source>
        <dbReference type="SAM" id="MobiDB-lite"/>
    </source>
</evidence>
<comment type="caution">
    <text evidence="4">The sequence shown here is derived from an EMBL/GenBank/DDBJ whole genome shotgun (WGS) entry which is preliminary data.</text>
</comment>
<dbReference type="AlphaFoldDB" id="A0AAV9WRR3"/>
<feature type="region of interest" description="Disordered" evidence="1">
    <location>
        <begin position="368"/>
        <end position="399"/>
    </location>
</feature>
<name>A0AAV9WRR3_9PEZI</name>
<keyword evidence="2" id="KW-0812">Transmembrane</keyword>
<dbReference type="Proteomes" id="UP001365542">
    <property type="component" value="Unassembled WGS sequence"/>
</dbReference>
<feature type="compositionally biased region" description="Polar residues" evidence="1">
    <location>
        <begin position="691"/>
        <end position="700"/>
    </location>
</feature>
<keyword evidence="3" id="KW-0732">Signal</keyword>
<accession>A0AAV9WRR3</accession>
<feature type="region of interest" description="Disordered" evidence="1">
    <location>
        <begin position="211"/>
        <end position="244"/>
    </location>
</feature>
<protein>
    <submittedName>
        <fullName evidence="4">Uncharacterized protein</fullName>
    </submittedName>
</protein>
<feature type="region of interest" description="Disordered" evidence="1">
    <location>
        <begin position="137"/>
        <end position="160"/>
    </location>
</feature>
<feature type="compositionally biased region" description="Basic residues" evidence="1">
    <location>
        <begin position="333"/>
        <end position="342"/>
    </location>
</feature>
<evidence type="ECO:0000313" key="5">
    <source>
        <dbReference type="Proteomes" id="UP001365542"/>
    </source>
</evidence>
<feature type="compositionally biased region" description="Polar residues" evidence="1">
    <location>
        <begin position="318"/>
        <end position="329"/>
    </location>
</feature>
<keyword evidence="5" id="KW-1185">Reference proteome</keyword>
<organism evidence="4 5">
    <name type="scientific">Orbilia ellipsospora</name>
    <dbReference type="NCBI Taxonomy" id="2528407"/>
    <lineage>
        <taxon>Eukaryota</taxon>
        <taxon>Fungi</taxon>
        <taxon>Dikarya</taxon>
        <taxon>Ascomycota</taxon>
        <taxon>Pezizomycotina</taxon>
        <taxon>Orbiliomycetes</taxon>
        <taxon>Orbiliales</taxon>
        <taxon>Orbiliaceae</taxon>
        <taxon>Orbilia</taxon>
    </lineage>
</organism>
<evidence type="ECO:0000313" key="4">
    <source>
        <dbReference type="EMBL" id="KAK6524018.1"/>
    </source>
</evidence>
<dbReference type="EMBL" id="JAVHJO010000018">
    <property type="protein sequence ID" value="KAK6524018.1"/>
    <property type="molecule type" value="Genomic_DNA"/>
</dbReference>
<gene>
    <name evidence="4" type="ORF">TWF694_005686</name>
</gene>
<feature type="region of interest" description="Disordered" evidence="1">
    <location>
        <begin position="579"/>
        <end position="642"/>
    </location>
</feature>
<feature type="compositionally biased region" description="Polar residues" evidence="1">
    <location>
        <begin position="373"/>
        <end position="393"/>
    </location>
</feature>
<proteinExistence type="predicted"/>
<feature type="compositionally biased region" description="Basic and acidic residues" evidence="1">
    <location>
        <begin position="228"/>
        <end position="244"/>
    </location>
</feature>
<evidence type="ECO:0000256" key="3">
    <source>
        <dbReference type="SAM" id="SignalP"/>
    </source>
</evidence>
<feature type="region of interest" description="Disordered" evidence="1">
    <location>
        <begin position="444"/>
        <end position="480"/>
    </location>
</feature>
<feature type="chain" id="PRO_5043945391" evidence="3">
    <location>
        <begin position="24"/>
        <end position="700"/>
    </location>
</feature>
<feature type="region of interest" description="Disordered" evidence="1">
    <location>
        <begin position="678"/>
        <end position="700"/>
    </location>
</feature>
<reference evidence="4 5" key="1">
    <citation type="submission" date="2019-10" db="EMBL/GenBank/DDBJ databases">
        <authorList>
            <person name="Palmer J.M."/>
        </authorList>
    </citation>
    <scope>NUCLEOTIDE SEQUENCE [LARGE SCALE GENOMIC DNA]</scope>
    <source>
        <strain evidence="4 5">TWF694</strain>
    </source>
</reference>
<feature type="region of interest" description="Disordered" evidence="1">
    <location>
        <begin position="302"/>
        <end position="350"/>
    </location>
</feature>
<feature type="compositionally biased region" description="Basic and acidic residues" evidence="1">
    <location>
        <begin position="632"/>
        <end position="642"/>
    </location>
</feature>
<keyword evidence="2" id="KW-0472">Membrane</keyword>
<feature type="transmembrane region" description="Helical" evidence="2">
    <location>
        <begin position="179"/>
        <end position="201"/>
    </location>
</feature>
<sequence length="700" mass="75696">MLHKIGHLAVVFILLRLSIFASASPAPRKYPELKIFSRQASDAICGTGSARCTNPSVSNFCCPTGTDCIAVLNNTAVGCCPTGQDCRVIASSTCSSADAAEGSSQVTKCSNGKCCPPGYLCDGSYCQLQFQSWPQTTSSSLPTSSSMPGTSSGGNSTTLSQAQRDAGFISKDQCPTVTIGGFASGFFPGVVIGAALVYVIMHSQLKKREQMARQWARTPSHRSRKGSRRDAEKAAGLKEPSKHDLTIGYNPEVVVTAPPESYNGLGVSLGERNYRVSNTSTQMFAQYDEPDEITRRGRLRIHGETPPLPSVALGEAESGQSSESLPQSDVTRKSSKKHKRKNSNPSFKDLASTSRFKFRNLLSHENLKEQRGSLASETSVGSSIHSSVFTGSERQSRGNRYPIALQAGTNSRSKGAAQITPTTLRNEVTLHRADTNATEQTNIEDDYTPITPSNPRAFTDSEIPQPPPAPASHLPPSIEIPPHEREFAQRPQLTSPELQEQYLNIPNGLGHSGERASIATTEMTEVDGYKSPFHDRFRYDSYEGSSDDYEDDVDTRSLAANSTYPSSFLDIHFDADSPVSPISPSENGDAKSHYGGRSLREVPSIPTIPPLFQHKNRPLEELARSNSNSKGSRKDMLRAPSPVDRESCDITVVIDDGRGVSPKWRAANNANTTSPKGAMGIGGAMTGGRYTKQTLDMNKF</sequence>
<evidence type="ECO:0000256" key="2">
    <source>
        <dbReference type="SAM" id="Phobius"/>
    </source>
</evidence>
<feature type="signal peptide" evidence="3">
    <location>
        <begin position="1"/>
        <end position="23"/>
    </location>
</feature>
<keyword evidence="2" id="KW-1133">Transmembrane helix</keyword>